<proteinExistence type="predicted"/>
<evidence type="ECO:0000313" key="2">
    <source>
        <dbReference type="Proteomes" id="UP000488299"/>
    </source>
</evidence>
<evidence type="ECO:0008006" key="3">
    <source>
        <dbReference type="Google" id="ProtNLM"/>
    </source>
</evidence>
<name>A0A7J5U661_9BACT</name>
<keyword evidence="2" id="KW-1185">Reference proteome</keyword>
<protein>
    <recommendedName>
        <fullName evidence="3">DUF2188 domain-containing protein</fullName>
    </recommendedName>
</protein>
<gene>
    <name evidence="1" type="ORF">F5984_00440</name>
</gene>
<comment type="caution">
    <text evidence="1">The sequence shown here is derived from an EMBL/GenBank/DDBJ whole genome shotgun (WGS) entry which is preliminary data.</text>
</comment>
<reference evidence="1 2" key="1">
    <citation type="submission" date="2019-10" db="EMBL/GenBank/DDBJ databases">
        <title>Rudanella paleaurantiibacter sp. nov., isolated from sludge.</title>
        <authorList>
            <person name="Xu S.Q."/>
        </authorList>
    </citation>
    <scope>NUCLEOTIDE SEQUENCE [LARGE SCALE GENOMIC DNA]</scope>
    <source>
        <strain evidence="1 2">HX-22-17</strain>
    </source>
</reference>
<accession>A0A7J5U661</accession>
<dbReference type="Proteomes" id="UP000488299">
    <property type="component" value="Unassembled WGS sequence"/>
</dbReference>
<dbReference type="EMBL" id="WELI01000001">
    <property type="protein sequence ID" value="KAB7733266.1"/>
    <property type="molecule type" value="Genomic_DNA"/>
</dbReference>
<organism evidence="1 2">
    <name type="scientific">Rudanella paleaurantiibacter</name>
    <dbReference type="NCBI Taxonomy" id="2614655"/>
    <lineage>
        <taxon>Bacteria</taxon>
        <taxon>Pseudomonadati</taxon>
        <taxon>Bacteroidota</taxon>
        <taxon>Cytophagia</taxon>
        <taxon>Cytophagales</taxon>
        <taxon>Cytophagaceae</taxon>
        <taxon>Rudanella</taxon>
    </lineage>
</organism>
<evidence type="ECO:0000313" key="1">
    <source>
        <dbReference type="EMBL" id="KAB7733266.1"/>
    </source>
</evidence>
<sequence length="70" mass="7670">MWSDTHFPAAMRSLNPSTRAKAIEIANRLVAQGDMTKQQAITVSISEARRMARLSYSGTDAAGLYSSHSR</sequence>
<dbReference type="AlphaFoldDB" id="A0A7J5U661"/>